<sequence>MQGFCSGYVASLLLEIGTEELPAAFCPAALAQLGRMITASLQDWHFDALPSQGFATPRRLGVLVRDLPPRQKELVEEHKGPPAQQAFQQGRPTAAAQGFARRWGLAVEDLTICATPRGEFVFAKVTQPGQATETLLREAIPGWIAAIQGKRLMRWGTGTQRFSRPIRWLVALLDDELLPVQLEQTSPVVSAQANSYGPRQGWRCDPLPIATAEAYGATLHKAGIVPDRQQRQAHIRHLIESKAAELGAVPQLKPALLEELTDLVEAPGLIVGRMEDRFLSLPAEVSAMEMVTHQRYVPLFQAPADPLALDAHGVLDPHFLVITNASPLVDEALVTQGNERVLRARLADGAFFYDQDRSQSLEGYLPRLEGVTFAVGLGSLKDRSDRLVRQARVTAGVLQQQNGALRVHEQALDRAALLCKADLVTQMVGEFPELQGVMGAKYAMASGEGPQVAEAIREHYLPGGADDPLPASDLGRILALSERLELLVSIFATGQRPSGSSDPFALRRAGNGLLHILVDCGWSLDLVTLLEAACRQAAKDFPNLRVNPAALLADLLTFLQQRLRTLLAELGLDYDIIDAVAAAQDPGALLQDPVDVVCRGRLLQRLRGSGELAPIQAVVQRAARLAEKGDLQRHQRDPRDCVDASLFSSPAEEAVLASLQTLAPLSRARDQDGYERLLTGLGMLSPRLQAFFDGANSVMVMAPDPEVRRNRLNLLAVLRNQALIIADFSRLSG</sequence>
<dbReference type="PRINTS" id="PR01045">
    <property type="entry name" value="TRNASYNTHGB"/>
</dbReference>
<keyword evidence="5 8" id="KW-0648">Protein biosynthesis</keyword>
<keyword evidence="8" id="KW-0963">Cytoplasm</keyword>
<evidence type="ECO:0000256" key="5">
    <source>
        <dbReference type="ARBA" id="ARBA00022917"/>
    </source>
</evidence>
<dbReference type="PANTHER" id="PTHR30075:SF2">
    <property type="entry name" value="GLYCINE--TRNA LIGASE, CHLOROPLASTIC_MITOCHONDRIAL 2"/>
    <property type="match status" value="1"/>
</dbReference>
<reference evidence="10" key="1">
    <citation type="submission" date="2016-02" db="EMBL/GenBank/DDBJ databases">
        <authorList>
            <person name="liu f."/>
        </authorList>
    </citation>
    <scope>NUCLEOTIDE SEQUENCE [LARGE SCALE GENOMIC DNA]</scope>
</reference>
<keyword evidence="3 8" id="KW-0547">Nucleotide-binding</keyword>
<dbReference type="InterPro" id="IPR015944">
    <property type="entry name" value="Gly-tRNA-synth_bsu"/>
</dbReference>
<keyword evidence="2 8" id="KW-0436">Ligase</keyword>
<dbReference type="AlphaFoldDB" id="A0A165B2C8"/>
<dbReference type="Proteomes" id="UP000182631">
    <property type="component" value="Unassembled WGS sequence"/>
</dbReference>
<dbReference type="SUPFAM" id="SSF109604">
    <property type="entry name" value="HD-domain/PDEase-like"/>
    <property type="match status" value="1"/>
</dbReference>
<dbReference type="GO" id="GO:0005829">
    <property type="term" value="C:cytosol"/>
    <property type="evidence" value="ECO:0007669"/>
    <property type="project" value="TreeGrafter"/>
</dbReference>
<keyword evidence="4 8" id="KW-0067">ATP-binding</keyword>
<evidence type="ECO:0000313" key="10">
    <source>
        <dbReference type="Proteomes" id="UP000182631"/>
    </source>
</evidence>
<evidence type="ECO:0000256" key="7">
    <source>
        <dbReference type="ARBA" id="ARBA00047937"/>
    </source>
</evidence>
<comment type="catalytic activity">
    <reaction evidence="7 8">
        <text>tRNA(Gly) + glycine + ATP = glycyl-tRNA(Gly) + AMP + diphosphate</text>
        <dbReference type="Rhea" id="RHEA:16013"/>
        <dbReference type="Rhea" id="RHEA-COMP:9664"/>
        <dbReference type="Rhea" id="RHEA-COMP:9683"/>
        <dbReference type="ChEBI" id="CHEBI:30616"/>
        <dbReference type="ChEBI" id="CHEBI:33019"/>
        <dbReference type="ChEBI" id="CHEBI:57305"/>
        <dbReference type="ChEBI" id="CHEBI:78442"/>
        <dbReference type="ChEBI" id="CHEBI:78522"/>
        <dbReference type="ChEBI" id="CHEBI:456215"/>
        <dbReference type="EC" id="6.1.1.14"/>
    </reaction>
</comment>
<accession>A0A165B2C8</accession>
<dbReference type="PANTHER" id="PTHR30075">
    <property type="entry name" value="GLYCYL-TRNA SYNTHETASE"/>
    <property type="match status" value="1"/>
</dbReference>
<comment type="subunit">
    <text evidence="8">Tetramer of two alpha and two beta subunits.</text>
</comment>
<dbReference type="Pfam" id="PF02092">
    <property type="entry name" value="tRNA_synt_2f"/>
    <property type="match status" value="1"/>
</dbReference>
<dbReference type="HAMAP" id="MF_00255">
    <property type="entry name" value="Gly_tRNA_synth_beta"/>
    <property type="match status" value="1"/>
</dbReference>
<gene>
    <name evidence="8" type="primary">glyS</name>
    <name evidence="9" type="ORF">FLM9_600</name>
</gene>
<protein>
    <recommendedName>
        <fullName evidence="8">Glycine--tRNA ligase beta subunit</fullName>
        <ecNumber evidence="8">6.1.1.14</ecNumber>
    </recommendedName>
    <alternativeName>
        <fullName evidence="8">Glycyl-tRNA synthetase beta subunit</fullName>
        <shortName evidence="8">GlyRS</shortName>
    </alternativeName>
</protein>
<keyword evidence="10" id="KW-1185">Reference proteome</keyword>
<keyword evidence="6 8" id="KW-0030">Aminoacyl-tRNA synthetase</keyword>
<evidence type="ECO:0000256" key="2">
    <source>
        <dbReference type="ARBA" id="ARBA00022598"/>
    </source>
</evidence>
<dbReference type="GO" id="GO:0005524">
    <property type="term" value="F:ATP binding"/>
    <property type="evidence" value="ECO:0007669"/>
    <property type="project" value="UniProtKB-UniRule"/>
</dbReference>
<evidence type="ECO:0000313" key="9">
    <source>
        <dbReference type="EMBL" id="SAY38686.1"/>
    </source>
</evidence>
<evidence type="ECO:0000256" key="3">
    <source>
        <dbReference type="ARBA" id="ARBA00022741"/>
    </source>
</evidence>
<organism evidence="9 10">
    <name type="scientific">Candidatus Synechococcus spongiarum</name>
    <dbReference type="NCBI Taxonomy" id="431041"/>
    <lineage>
        <taxon>Bacteria</taxon>
        <taxon>Bacillati</taxon>
        <taxon>Cyanobacteriota</taxon>
        <taxon>Cyanophyceae</taxon>
        <taxon>Synechococcales</taxon>
        <taxon>Synechococcaceae</taxon>
        <taxon>Synechococcus</taxon>
    </lineage>
</organism>
<dbReference type="GO" id="GO:0004820">
    <property type="term" value="F:glycine-tRNA ligase activity"/>
    <property type="evidence" value="ECO:0007669"/>
    <property type="project" value="UniProtKB-UniRule"/>
</dbReference>
<name>A0A165B2C8_9SYNE</name>
<evidence type="ECO:0000256" key="8">
    <source>
        <dbReference type="HAMAP-Rule" id="MF_00255"/>
    </source>
</evidence>
<dbReference type="PROSITE" id="PS50861">
    <property type="entry name" value="AA_TRNA_LIGASE_II_GLYAB"/>
    <property type="match status" value="1"/>
</dbReference>
<comment type="subcellular location">
    <subcellularLocation>
        <location evidence="8">Cytoplasm</location>
    </subcellularLocation>
</comment>
<dbReference type="GO" id="GO:0006426">
    <property type="term" value="P:glycyl-tRNA aminoacylation"/>
    <property type="evidence" value="ECO:0007669"/>
    <property type="project" value="UniProtKB-UniRule"/>
</dbReference>
<evidence type="ECO:0000256" key="1">
    <source>
        <dbReference type="ARBA" id="ARBA00008226"/>
    </source>
</evidence>
<evidence type="ECO:0000256" key="6">
    <source>
        <dbReference type="ARBA" id="ARBA00023146"/>
    </source>
</evidence>
<evidence type="ECO:0000256" key="4">
    <source>
        <dbReference type="ARBA" id="ARBA00022840"/>
    </source>
</evidence>
<dbReference type="EMBL" id="FITM01000070">
    <property type="protein sequence ID" value="SAY38686.1"/>
    <property type="molecule type" value="Genomic_DNA"/>
</dbReference>
<proteinExistence type="inferred from homology"/>
<dbReference type="InterPro" id="IPR006194">
    <property type="entry name" value="Gly-tRNA-synth_heterodimer"/>
</dbReference>
<comment type="similarity">
    <text evidence="1 8">Belongs to the class-II aminoacyl-tRNA synthetase family.</text>
</comment>
<dbReference type="EC" id="6.1.1.14" evidence="8"/>
<dbReference type="NCBIfam" id="TIGR00211">
    <property type="entry name" value="glyS"/>
    <property type="match status" value="1"/>
</dbReference>